<feature type="compositionally biased region" description="Low complexity" evidence="12">
    <location>
        <begin position="732"/>
        <end position="757"/>
    </location>
</feature>
<accession>A0A8X7T5J2</accession>
<dbReference type="PROSITE" id="PS51562">
    <property type="entry name" value="RNA_CAP0_MT"/>
    <property type="match status" value="1"/>
</dbReference>
<evidence type="ECO:0000256" key="10">
    <source>
        <dbReference type="ARBA" id="ARBA00044712"/>
    </source>
</evidence>
<evidence type="ECO:0000256" key="3">
    <source>
        <dbReference type="ARBA" id="ARBA00022603"/>
    </source>
</evidence>
<keyword evidence="3" id="KW-0489">Methyltransferase</keyword>
<dbReference type="InterPro" id="IPR004971">
    <property type="entry name" value="mRNA_G-N7_MeTrfase_dom"/>
</dbReference>
<organism evidence="14 15">
    <name type="scientific">Tilletia walkeri</name>
    <dbReference type="NCBI Taxonomy" id="117179"/>
    <lineage>
        <taxon>Eukaryota</taxon>
        <taxon>Fungi</taxon>
        <taxon>Dikarya</taxon>
        <taxon>Basidiomycota</taxon>
        <taxon>Ustilaginomycotina</taxon>
        <taxon>Exobasidiomycetes</taxon>
        <taxon>Tilletiales</taxon>
        <taxon>Tilletiaceae</taxon>
        <taxon>Tilletia</taxon>
    </lineage>
</organism>
<dbReference type="Proteomes" id="UP000078113">
    <property type="component" value="Unassembled WGS sequence"/>
</dbReference>
<dbReference type="PANTHER" id="PTHR12189:SF2">
    <property type="entry name" value="MRNA CAP GUANINE-N7 METHYLTRANSFERASE"/>
    <property type="match status" value="1"/>
</dbReference>
<feature type="region of interest" description="Disordered" evidence="12">
    <location>
        <begin position="840"/>
        <end position="931"/>
    </location>
</feature>
<feature type="compositionally biased region" description="Low complexity" evidence="12">
    <location>
        <begin position="233"/>
        <end position="261"/>
    </location>
</feature>
<dbReference type="InterPro" id="IPR029063">
    <property type="entry name" value="SAM-dependent_MTases_sf"/>
</dbReference>
<gene>
    <name evidence="14" type="ORF">A4X09_0g3094</name>
</gene>
<feature type="compositionally biased region" description="Polar residues" evidence="12">
    <location>
        <begin position="109"/>
        <end position="120"/>
    </location>
</feature>
<feature type="compositionally biased region" description="Pro residues" evidence="12">
    <location>
        <begin position="467"/>
        <end position="477"/>
    </location>
</feature>
<comment type="catalytic activity">
    <reaction evidence="10">
        <text>a 5'-end (5'-triphosphoguanosine)-ribonucleoside in mRNA + S-adenosyl-L-methionine = a 5'-end (N(7)-methyl 5'-triphosphoguanosine)-ribonucleoside in mRNA + S-adenosyl-L-homocysteine</text>
        <dbReference type="Rhea" id="RHEA:67008"/>
        <dbReference type="Rhea" id="RHEA-COMP:17166"/>
        <dbReference type="Rhea" id="RHEA-COMP:17167"/>
        <dbReference type="ChEBI" id="CHEBI:57856"/>
        <dbReference type="ChEBI" id="CHEBI:59789"/>
        <dbReference type="ChEBI" id="CHEBI:156461"/>
        <dbReference type="ChEBI" id="CHEBI:167617"/>
        <dbReference type="EC" id="2.1.1.56"/>
    </reaction>
</comment>
<feature type="compositionally biased region" description="Low complexity" evidence="12">
    <location>
        <begin position="621"/>
        <end position="633"/>
    </location>
</feature>
<name>A0A8X7T5J2_9BASI</name>
<dbReference type="Pfam" id="PF03291">
    <property type="entry name" value="mRNA_G-N7_MeTrfase"/>
    <property type="match status" value="1"/>
</dbReference>
<keyword evidence="6" id="KW-0694">RNA-binding</keyword>
<dbReference type="InterPro" id="IPR039753">
    <property type="entry name" value="RG7MT1"/>
</dbReference>
<dbReference type="GO" id="GO:0005634">
    <property type="term" value="C:nucleus"/>
    <property type="evidence" value="ECO:0007669"/>
    <property type="project" value="TreeGrafter"/>
</dbReference>
<feature type="compositionally biased region" description="Low complexity" evidence="12">
    <location>
        <begin position="840"/>
        <end position="853"/>
    </location>
</feature>
<feature type="compositionally biased region" description="Low complexity" evidence="12">
    <location>
        <begin position="434"/>
        <end position="446"/>
    </location>
</feature>
<feature type="domain" description="MRNA cap 0 methyltransferase" evidence="13">
    <location>
        <begin position="968"/>
        <end position="1252"/>
    </location>
</feature>
<feature type="compositionally biased region" description="Polar residues" evidence="12">
    <location>
        <begin position="72"/>
        <end position="100"/>
    </location>
</feature>
<comment type="function">
    <text evidence="1">Responsible for methylating the 5'-cap structure of mRNAs.</text>
</comment>
<reference evidence="14" key="2">
    <citation type="journal article" date="2019" name="IMA Fungus">
        <title>Genome sequencing and comparison of five Tilletia species to identify candidate genes for the detection of regulated species infecting wheat.</title>
        <authorList>
            <person name="Nguyen H.D.T."/>
            <person name="Sultana T."/>
            <person name="Kesanakurti P."/>
            <person name="Hambleton S."/>
        </authorList>
    </citation>
    <scope>NUCLEOTIDE SEQUENCE</scope>
    <source>
        <strain evidence="14">DAOMC 236422</strain>
    </source>
</reference>
<keyword evidence="15" id="KW-1185">Reference proteome</keyword>
<feature type="compositionally biased region" description="Basic and acidic residues" evidence="12">
    <location>
        <begin position="884"/>
        <end position="901"/>
    </location>
</feature>
<dbReference type="GO" id="GO:0004482">
    <property type="term" value="F:mRNA 5'-cap (guanine-N7-)-methyltransferase activity"/>
    <property type="evidence" value="ECO:0007669"/>
    <property type="project" value="UniProtKB-EC"/>
</dbReference>
<evidence type="ECO:0000256" key="12">
    <source>
        <dbReference type="SAM" id="MobiDB-lite"/>
    </source>
</evidence>
<evidence type="ECO:0000256" key="9">
    <source>
        <dbReference type="ARBA" id="ARBA00033387"/>
    </source>
</evidence>
<dbReference type="PANTHER" id="PTHR12189">
    <property type="entry name" value="MRNA GUANINE-7- METHYLTRANSFERASE"/>
    <property type="match status" value="1"/>
</dbReference>
<protein>
    <recommendedName>
        <fullName evidence="11">mRNA cap guanine-N(7) methyltransferase</fullName>
        <ecNumber evidence="2">2.1.1.56</ecNumber>
    </recommendedName>
    <alternativeName>
        <fullName evidence="8">mRNA (guanine-N(7))-methyltransferase</fullName>
    </alternativeName>
    <alternativeName>
        <fullName evidence="9">mRNA cap methyltransferase</fullName>
    </alternativeName>
</protein>
<dbReference type="EC" id="2.1.1.56" evidence="2"/>
<feature type="compositionally biased region" description="Low complexity" evidence="12">
    <location>
        <begin position="505"/>
        <end position="533"/>
    </location>
</feature>
<evidence type="ECO:0000313" key="14">
    <source>
        <dbReference type="EMBL" id="KAE8269249.1"/>
    </source>
</evidence>
<evidence type="ECO:0000256" key="2">
    <source>
        <dbReference type="ARBA" id="ARBA00011926"/>
    </source>
</evidence>
<dbReference type="Gene3D" id="3.40.50.150">
    <property type="entry name" value="Vaccinia Virus protein VP39"/>
    <property type="match status" value="1"/>
</dbReference>
<dbReference type="GO" id="GO:0003723">
    <property type="term" value="F:RNA binding"/>
    <property type="evidence" value="ECO:0007669"/>
    <property type="project" value="UniProtKB-KW"/>
</dbReference>
<feature type="compositionally biased region" description="Basic and acidic residues" evidence="12">
    <location>
        <begin position="50"/>
        <end position="61"/>
    </location>
</feature>
<feature type="compositionally biased region" description="Basic and acidic residues" evidence="12">
    <location>
        <begin position="915"/>
        <end position="927"/>
    </location>
</feature>
<proteinExistence type="predicted"/>
<sequence>MAGFNDILNPAPRSASRASNGSMGGPDSHQHSHHLSQSQPAASSVSPTHSLDDVSHPRRSVDMSIDIPPPTSTSRPSHITIPSPSAGTGGISRTSISNLLGDSVESPRSRPTLSGTSSPSDENRRSLHPPWPGSSSEASATGGTGTGPQGSIVGRIKRFFGRKEGGGPMSGSGLPGTNPSVSPQPQPAYPPHQLGGASSSSRMSFNQSPSGGSMLTLPVTPGTPHSPAEFNLHHSSYPLPPSHQQQHPSGGYSSSMPGSVGLDPTRRGSVRHPDGVEFSPTLNAVGGVQQQQQHPYHQHLQPGSQHPHAPPYHLQQQAHHAQHLSDRASLSPTTVIQSLPSHSGQQYIPSELGPPRGVSLTGPPGSDMSPPPVPASITRSSGGPAGMGTKRSASSGALSVPDHGAQEGTSPGAGASTLTLAGRKRSRASRDHSSTSTPASSRPTSPVDNPSASALISPGDGIVPVGGAPPGPTPAPIPAEFRDPKVNVKKLPPPKFAKANAISPGAGSATSSSGIAGASTAASGGASGSTSGAQGVPDIPQSVPTARTPGAPKDWMSAGISSAAVGLATGLDGGAAAAAAAAAATAALKAREMQERERGSAVDDGHATVGGQQPKKRRKSSSATSTSAKAKAAAVLENGASEAIAGGSAAAARARIAKRCESSGGGIIVNPVKDEWENASVGMEVDPDQPVGSDAGSSAMMNPGPPEGAPNPYSFVPKQRTASTASSTAQLRPLSRGNNNSSGSINLPAAPSHPAAPVVKADPIPYDPRPRRTPMGSVRKPIYAHEIEAIKATHRNPLRWKYEEQAAGLVNAAGGGSSPEAKMAPGSGSAAVGKGAANQVSASASGSGSRKASLPVKPEPGRGSVSVPMETVGSTSSGNGAQKRKWDNHQNGHAGLDRDRSSGNGSGTARPPPMAEREREREREPAQKKRLAGAVVTGGVIAKGPDNNEVSEHYNLRQEVGVVARRDSKIFPLKKFNNWAKNVLIQRFSQNGCRVLDMGCGKGGDLNKWARANASGIVMIDIAGVSVGQAEARYKDARPKHRFEADFYTFDCFSRALGEVVSASTLAPKFDNVTLQFCMHYGWDSVSKARCLLENVGRYLKPGGFFVGTIPDADNLMNRLGALKGDELTFGNRYYHVTFEQKERQPPFGNKYWFFLEDAVDEVPEYVVDWEQFEGLAREAGLRLVYKRTFEQMYFDAATASTNPESQLADREAGNDLQRMGVPLPRYEGAKPMDPELWEAVCLYMGFAFERVID</sequence>
<keyword evidence="4" id="KW-0808">Transferase</keyword>
<dbReference type="CDD" id="cd02440">
    <property type="entry name" value="AdoMet_MTases"/>
    <property type="match status" value="1"/>
</dbReference>
<feature type="compositionally biased region" description="Polar residues" evidence="12">
    <location>
        <begin position="328"/>
        <end position="348"/>
    </location>
</feature>
<reference evidence="14" key="1">
    <citation type="submission" date="2016-04" db="EMBL/GenBank/DDBJ databases">
        <authorList>
            <person name="Nguyen H.D."/>
            <person name="Samba Siva P."/>
            <person name="Cullis J."/>
            <person name="Levesque C.A."/>
            <person name="Hambleton S."/>
        </authorList>
    </citation>
    <scope>NUCLEOTIDE SEQUENCE</scope>
    <source>
        <strain evidence="14">DAOMC 236422</strain>
    </source>
</reference>
<keyword evidence="5" id="KW-0949">S-adenosyl-L-methionine</keyword>
<evidence type="ECO:0000256" key="5">
    <source>
        <dbReference type="ARBA" id="ARBA00022691"/>
    </source>
</evidence>
<dbReference type="SUPFAM" id="SSF53335">
    <property type="entry name" value="S-adenosyl-L-methionine-dependent methyltransferases"/>
    <property type="match status" value="1"/>
</dbReference>
<dbReference type="EMBL" id="LWDG02000103">
    <property type="protein sequence ID" value="KAE8269249.1"/>
    <property type="molecule type" value="Genomic_DNA"/>
</dbReference>
<evidence type="ECO:0000313" key="15">
    <source>
        <dbReference type="Proteomes" id="UP000078113"/>
    </source>
</evidence>
<feature type="region of interest" description="Disordered" evidence="12">
    <location>
        <begin position="1"/>
        <end position="557"/>
    </location>
</feature>
<evidence type="ECO:0000256" key="11">
    <source>
        <dbReference type="ARBA" id="ARBA00049739"/>
    </source>
</evidence>
<evidence type="ECO:0000256" key="8">
    <source>
        <dbReference type="ARBA" id="ARBA00032772"/>
    </source>
</evidence>
<feature type="compositionally biased region" description="Polar residues" evidence="12">
    <location>
        <begin position="196"/>
        <end position="213"/>
    </location>
</feature>
<feature type="compositionally biased region" description="Low complexity" evidence="12">
    <location>
        <begin position="289"/>
        <end position="319"/>
    </location>
</feature>
<feature type="region of interest" description="Disordered" evidence="12">
    <location>
        <begin position="683"/>
        <end position="778"/>
    </location>
</feature>
<comment type="caution">
    <text evidence="14">The sequence shown here is derived from an EMBL/GenBank/DDBJ whole genome shotgun (WGS) entry which is preliminary data.</text>
</comment>
<evidence type="ECO:0000256" key="1">
    <source>
        <dbReference type="ARBA" id="ARBA00003378"/>
    </source>
</evidence>
<evidence type="ECO:0000259" key="13">
    <source>
        <dbReference type="PROSITE" id="PS51562"/>
    </source>
</evidence>
<keyword evidence="7" id="KW-0506">mRNA capping</keyword>
<feature type="compositionally biased region" description="Basic and acidic residues" evidence="12">
    <location>
        <begin position="589"/>
        <end position="606"/>
    </location>
</feature>
<dbReference type="AlphaFoldDB" id="A0A8X7T5J2"/>
<feature type="region of interest" description="Disordered" evidence="12">
    <location>
        <begin position="585"/>
        <end position="633"/>
    </location>
</feature>
<feature type="compositionally biased region" description="Polar residues" evidence="12">
    <location>
        <begin position="720"/>
        <end position="730"/>
    </location>
</feature>
<evidence type="ECO:0000256" key="4">
    <source>
        <dbReference type="ARBA" id="ARBA00022679"/>
    </source>
</evidence>
<evidence type="ECO:0000256" key="6">
    <source>
        <dbReference type="ARBA" id="ARBA00022884"/>
    </source>
</evidence>
<feature type="compositionally biased region" description="Low complexity" evidence="12">
    <location>
        <begin position="35"/>
        <end position="47"/>
    </location>
</feature>
<keyword evidence="7" id="KW-0507">mRNA processing</keyword>
<evidence type="ECO:0000256" key="7">
    <source>
        <dbReference type="ARBA" id="ARBA00023042"/>
    </source>
</evidence>